<dbReference type="EMBL" id="CABEEZ010000084">
    <property type="protein sequence ID" value="VTR36228.1"/>
    <property type="molecule type" value="Genomic_DNA"/>
</dbReference>
<reference evidence="1" key="1">
    <citation type="submission" date="2019-05" db="EMBL/GenBank/DDBJ databases">
        <authorList>
            <consortium name="Pathogen Informatics"/>
        </authorList>
    </citation>
    <scope>NUCLEOTIDE SEQUENCE [LARGE SCALE GENOMIC DNA]</scope>
    <source>
        <strain evidence="1">NCTC12965</strain>
    </source>
</reference>
<dbReference type="RefSeq" id="WP_024487000.1">
    <property type="nucleotide sequence ID" value="NZ_CAMITP010000002.1"/>
</dbReference>
<proteinExistence type="predicted"/>
<evidence type="ECO:0000313" key="1">
    <source>
        <dbReference type="EMBL" id="VTR36228.1"/>
    </source>
</evidence>
<sequence length="103" mass="11338">MKSIITALAILAALPLSAHSKQEVSHNTISGSIQFSGKISAPTCEIARNDGQYISSCYRETAFNTNEFIKMPLDNMGSELMGKPIRESVFNDPSLQRITLIYN</sequence>
<dbReference type="AlphaFoldDB" id="A0A0F7HFK3"/>
<protein>
    <submittedName>
        <fullName evidence="1">Uncharacterized protein</fullName>
    </submittedName>
</protein>
<dbReference type="KEGG" id="sfw:WN53_21510"/>
<organism evidence="1">
    <name type="scientific">Serratia fonticola</name>
    <dbReference type="NCBI Taxonomy" id="47917"/>
    <lineage>
        <taxon>Bacteria</taxon>
        <taxon>Pseudomonadati</taxon>
        <taxon>Pseudomonadota</taxon>
        <taxon>Gammaproteobacteria</taxon>
        <taxon>Enterobacterales</taxon>
        <taxon>Yersiniaceae</taxon>
        <taxon>Serratia</taxon>
    </lineage>
</organism>
<dbReference type="GeneID" id="30322760"/>
<gene>
    <name evidence="1" type="ORF">NCTC12965_03905</name>
</gene>
<accession>A0A0F7HFK3</accession>
<name>A0A0F7HFK3_SERFO</name>